<evidence type="ECO:0000256" key="6">
    <source>
        <dbReference type="ARBA" id="ARBA00022989"/>
    </source>
</evidence>
<dbReference type="GO" id="GO:1903785">
    <property type="term" value="P:L-valine transmembrane transport"/>
    <property type="evidence" value="ECO:0007669"/>
    <property type="project" value="TreeGrafter"/>
</dbReference>
<keyword evidence="5 8" id="KW-0812">Transmembrane</keyword>
<sequence>MHTTVSTETARRSAAFTAGARASLGVGVAVAVYGLAFGILARQGGLSLTEGGLMSLLVFAGASQFVALDMWGPSMSLGVVVLTTLVVNLRHVLMGASAASWFEGCSRGKAMLAYFVMIDESWAMTAASRVPVRDKASFLLGSGVLLYLCWDLATLAGFLLVPEMDDPARWGLDFVFCACFLALLAGMYRGRGDLPAWAVAALCAVAAAEFLPGKWYILVGGMAGGFTEAIRHGRRN</sequence>
<feature type="transmembrane region" description="Helical" evidence="8">
    <location>
        <begin position="20"/>
        <end position="41"/>
    </location>
</feature>
<keyword evidence="6 8" id="KW-1133">Transmembrane helix</keyword>
<feature type="transmembrane region" description="Helical" evidence="8">
    <location>
        <begin position="138"/>
        <end position="161"/>
    </location>
</feature>
<keyword evidence="3" id="KW-0813">Transport</keyword>
<accession>F3YZW5</accession>
<keyword evidence="4" id="KW-1003">Cell membrane</keyword>
<feature type="transmembrane region" description="Helical" evidence="8">
    <location>
        <begin position="77"/>
        <end position="99"/>
    </location>
</feature>
<name>F3YZW5_DESAF</name>
<evidence type="ECO:0000256" key="8">
    <source>
        <dbReference type="SAM" id="Phobius"/>
    </source>
</evidence>
<protein>
    <submittedName>
        <fullName evidence="9">AzlC family protein</fullName>
    </submittedName>
</protein>
<dbReference type="HOGENOM" id="CLU_065777_2_1_7"/>
<evidence type="ECO:0000256" key="7">
    <source>
        <dbReference type="ARBA" id="ARBA00023136"/>
    </source>
</evidence>
<feature type="transmembrane region" description="Helical" evidence="8">
    <location>
        <begin position="170"/>
        <end position="188"/>
    </location>
</feature>
<keyword evidence="10" id="KW-1185">Reference proteome</keyword>
<comment type="subcellular location">
    <subcellularLocation>
        <location evidence="1">Cell membrane</location>
        <topology evidence="1">Multi-pass membrane protein</topology>
    </subcellularLocation>
</comment>
<evidence type="ECO:0000256" key="5">
    <source>
        <dbReference type="ARBA" id="ARBA00022692"/>
    </source>
</evidence>
<dbReference type="InterPro" id="IPR011606">
    <property type="entry name" value="Brnchd-chn_aa_trnsp_permease"/>
</dbReference>
<keyword evidence="7 8" id="KW-0472">Membrane</keyword>
<evidence type="ECO:0000313" key="10">
    <source>
        <dbReference type="Proteomes" id="UP000007844"/>
    </source>
</evidence>
<dbReference type="RefSeq" id="WP_014260614.1">
    <property type="nucleotide sequence ID" value="NC_016629.1"/>
</dbReference>
<feature type="transmembrane region" description="Helical" evidence="8">
    <location>
        <begin position="53"/>
        <end position="71"/>
    </location>
</feature>
<gene>
    <name evidence="9" type="ORF">Desaf_2601</name>
</gene>
<dbReference type="GO" id="GO:0005886">
    <property type="term" value="C:plasma membrane"/>
    <property type="evidence" value="ECO:0007669"/>
    <property type="project" value="UniProtKB-SubCell"/>
</dbReference>
<evidence type="ECO:0000256" key="4">
    <source>
        <dbReference type="ARBA" id="ARBA00022475"/>
    </source>
</evidence>
<dbReference type="PANTHER" id="PTHR34979:SF1">
    <property type="entry name" value="INNER MEMBRANE PROTEIN YGAZ"/>
    <property type="match status" value="1"/>
</dbReference>
<dbReference type="EMBL" id="CP003221">
    <property type="protein sequence ID" value="EGJ50920.1"/>
    <property type="molecule type" value="Genomic_DNA"/>
</dbReference>
<dbReference type="eggNOG" id="COG1296">
    <property type="taxonomic scope" value="Bacteria"/>
</dbReference>
<reference evidence="9 10" key="1">
    <citation type="journal article" date="2011" name="J. Bacteriol.">
        <title>Genome sequence of the mercury-methylating and pleomorphic Desulfovibrio africanus Strain Walvis Bay.</title>
        <authorList>
            <person name="Brown S.D."/>
            <person name="Wall J.D."/>
            <person name="Kucken A.M."/>
            <person name="Gilmour C.C."/>
            <person name="Podar M."/>
            <person name="Brandt C.C."/>
            <person name="Teshima H."/>
            <person name="Detter J.C."/>
            <person name="Han C.S."/>
            <person name="Land M.L."/>
            <person name="Lucas S."/>
            <person name="Han J."/>
            <person name="Pennacchio L."/>
            <person name="Nolan M."/>
            <person name="Pitluck S."/>
            <person name="Woyke T."/>
            <person name="Goodwin L."/>
            <person name="Palumbo A.V."/>
            <person name="Elias D.A."/>
        </authorList>
    </citation>
    <scope>NUCLEOTIDE SEQUENCE [LARGE SCALE GENOMIC DNA]</scope>
    <source>
        <strain evidence="9 10">Walvis Bay</strain>
    </source>
</reference>
<evidence type="ECO:0000256" key="3">
    <source>
        <dbReference type="ARBA" id="ARBA00022448"/>
    </source>
</evidence>
<dbReference type="Proteomes" id="UP000007844">
    <property type="component" value="Chromosome"/>
</dbReference>
<proteinExistence type="inferred from homology"/>
<evidence type="ECO:0000256" key="1">
    <source>
        <dbReference type="ARBA" id="ARBA00004651"/>
    </source>
</evidence>
<dbReference type="STRING" id="690850.Desaf_2601"/>
<dbReference type="AlphaFoldDB" id="F3YZW5"/>
<dbReference type="KEGG" id="daf:Desaf_2601"/>
<dbReference type="Pfam" id="PF03591">
    <property type="entry name" value="AzlC"/>
    <property type="match status" value="1"/>
</dbReference>
<dbReference type="PANTHER" id="PTHR34979">
    <property type="entry name" value="INNER MEMBRANE PROTEIN YGAZ"/>
    <property type="match status" value="1"/>
</dbReference>
<feature type="transmembrane region" description="Helical" evidence="8">
    <location>
        <begin position="194"/>
        <end position="212"/>
    </location>
</feature>
<evidence type="ECO:0000313" key="9">
    <source>
        <dbReference type="EMBL" id="EGJ50920.1"/>
    </source>
</evidence>
<evidence type="ECO:0000256" key="2">
    <source>
        <dbReference type="ARBA" id="ARBA00010735"/>
    </source>
</evidence>
<comment type="similarity">
    <text evidence="2">Belongs to the AzlC family.</text>
</comment>
<organism evidence="9 10">
    <name type="scientific">Desulfocurvibacter africanus subsp. africanus str. Walvis Bay</name>
    <dbReference type="NCBI Taxonomy" id="690850"/>
    <lineage>
        <taxon>Bacteria</taxon>
        <taxon>Pseudomonadati</taxon>
        <taxon>Thermodesulfobacteriota</taxon>
        <taxon>Desulfovibrionia</taxon>
        <taxon>Desulfovibrionales</taxon>
        <taxon>Desulfovibrionaceae</taxon>
        <taxon>Desulfocurvibacter</taxon>
    </lineage>
</organism>